<gene>
    <name evidence="1" type="ORF">PNOK_0473100</name>
</gene>
<sequence length="92" mass="10725">MMNGLDYALCMIDTIRIEGFCNSKGRPLEEYNFIESCSAEAFSVGFNLYYNNLYSRILSESVYGILELNYRSWHNMTPTIGRVARYTTHKPY</sequence>
<organism evidence="1 2">
    <name type="scientific">Pyrrhoderma noxium</name>
    <dbReference type="NCBI Taxonomy" id="2282107"/>
    <lineage>
        <taxon>Eukaryota</taxon>
        <taxon>Fungi</taxon>
        <taxon>Dikarya</taxon>
        <taxon>Basidiomycota</taxon>
        <taxon>Agaricomycotina</taxon>
        <taxon>Agaricomycetes</taxon>
        <taxon>Hymenochaetales</taxon>
        <taxon>Hymenochaetaceae</taxon>
        <taxon>Pyrrhoderma</taxon>
    </lineage>
</organism>
<evidence type="ECO:0000313" key="2">
    <source>
        <dbReference type="Proteomes" id="UP000217199"/>
    </source>
</evidence>
<dbReference type="AlphaFoldDB" id="A0A286UJM4"/>
<name>A0A286UJM4_9AGAM</name>
<accession>A0A286UJM4</accession>
<keyword evidence="2" id="KW-1185">Reference proteome</keyword>
<dbReference type="EMBL" id="NBII01000004">
    <property type="protein sequence ID" value="PAV19797.1"/>
    <property type="molecule type" value="Genomic_DNA"/>
</dbReference>
<reference evidence="1 2" key="1">
    <citation type="journal article" date="2017" name="Mol. Ecol.">
        <title>Comparative and population genomic landscape of Phellinus noxius: A hypervariable fungus causing root rot in trees.</title>
        <authorList>
            <person name="Chung C.L."/>
            <person name="Lee T.J."/>
            <person name="Akiba M."/>
            <person name="Lee H.H."/>
            <person name="Kuo T.H."/>
            <person name="Liu D."/>
            <person name="Ke H.M."/>
            <person name="Yokoi T."/>
            <person name="Roa M.B."/>
            <person name="Lu M.J."/>
            <person name="Chang Y.Y."/>
            <person name="Ann P.J."/>
            <person name="Tsai J.N."/>
            <person name="Chen C.Y."/>
            <person name="Tzean S.S."/>
            <person name="Ota Y."/>
            <person name="Hattori T."/>
            <person name="Sahashi N."/>
            <person name="Liou R.F."/>
            <person name="Kikuchi T."/>
            <person name="Tsai I.J."/>
        </authorList>
    </citation>
    <scope>NUCLEOTIDE SEQUENCE [LARGE SCALE GENOMIC DNA]</scope>
    <source>
        <strain evidence="1 2">FFPRI411160</strain>
    </source>
</reference>
<evidence type="ECO:0000313" key="1">
    <source>
        <dbReference type="EMBL" id="PAV19797.1"/>
    </source>
</evidence>
<proteinExistence type="predicted"/>
<dbReference type="Proteomes" id="UP000217199">
    <property type="component" value="Unassembled WGS sequence"/>
</dbReference>
<comment type="caution">
    <text evidence="1">The sequence shown here is derived from an EMBL/GenBank/DDBJ whole genome shotgun (WGS) entry which is preliminary data.</text>
</comment>
<dbReference type="InParanoid" id="A0A286UJM4"/>
<protein>
    <submittedName>
        <fullName evidence="1">Uncharacterized protein</fullName>
    </submittedName>
</protein>